<gene>
    <name evidence="1" type="ORF">QH73_0008645</name>
</gene>
<name>A0A9X5I4B8_9CYAN</name>
<dbReference type="PROSITE" id="PS51257">
    <property type="entry name" value="PROKAR_LIPOPROTEIN"/>
    <property type="match status" value="1"/>
</dbReference>
<organism evidence="1 2">
    <name type="scientific">Scytonema millei VB511283</name>
    <dbReference type="NCBI Taxonomy" id="1245923"/>
    <lineage>
        <taxon>Bacteria</taxon>
        <taxon>Bacillati</taxon>
        <taxon>Cyanobacteriota</taxon>
        <taxon>Cyanophyceae</taxon>
        <taxon>Nostocales</taxon>
        <taxon>Scytonemataceae</taxon>
        <taxon>Scytonema</taxon>
    </lineage>
</organism>
<sequence>MNSRYSRRLFLLQLFFLAACGSRSLQGEGEELIIGTVSYSEGQQTLSQYDRLINYLGEKTGSLVRLEPAFNENKALERIRNRSWSLVFAPPGLAAIAITQQQYRPLFTLEGVQNLRSILVVQENSPIRSLKDLANKTVALGQPGSATGFYLPIYNLYGLTLAEILLAPTPKTILSLVAEGKADAGALSQREFNVYKTQFPQISFRVLYTDPHSVPLGSVLISPTIERNRQEFIRQVLSEAASVLAQETGYVPTGSIPDYRYMISVVERVKSIFPYELQPGSAQLKPARLFKG</sequence>
<evidence type="ECO:0000313" key="2">
    <source>
        <dbReference type="Proteomes" id="UP000031532"/>
    </source>
</evidence>
<dbReference type="PANTHER" id="PTHR35841">
    <property type="entry name" value="PHOSPHONATES-BINDING PERIPLASMIC PROTEIN"/>
    <property type="match status" value="1"/>
</dbReference>
<evidence type="ECO:0000313" key="1">
    <source>
        <dbReference type="EMBL" id="NHC34726.1"/>
    </source>
</evidence>
<dbReference type="Proteomes" id="UP000031532">
    <property type="component" value="Unassembled WGS sequence"/>
</dbReference>
<dbReference type="PANTHER" id="PTHR35841:SF1">
    <property type="entry name" value="PHOSPHONATES-BINDING PERIPLASMIC PROTEIN"/>
    <property type="match status" value="1"/>
</dbReference>
<reference evidence="1 2" key="1">
    <citation type="journal article" date="2015" name="Genome Announc.">
        <title>Draft Genome Sequence of the Terrestrial Cyanobacterium Scytonema millei VB511283, Isolated from Eastern India.</title>
        <authorList>
            <person name="Sen D."/>
            <person name="Chandrababunaidu M.M."/>
            <person name="Singh D."/>
            <person name="Sanghi N."/>
            <person name="Ghorai A."/>
            <person name="Mishra G.P."/>
            <person name="Madduluri M."/>
            <person name="Adhikary S.P."/>
            <person name="Tripathy S."/>
        </authorList>
    </citation>
    <scope>NUCLEOTIDE SEQUENCE [LARGE SCALE GENOMIC DNA]</scope>
    <source>
        <strain evidence="1 2">VB511283</strain>
    </source>
</reference>
<dbReference type="SUPFAM" id="SSF53850">
    <property type="entry name" value="Periplasmic binding protein-like II"/>
    <property type="match status" value="1"/>
</dbReference>
<dbReference type="OrthoDB" id="480969at2"/>
<dbReference type="Gene3D" id="3.40.190.10">
    <property type="entry name" value="Periplasmic binding protein-like II"/>
    <property type="match status" value="2"/>
</dbReference>
<dbReference type="Pfam" id="PF12974">
    <property type="entry name" value="Phosphonate-bd"/>
    <property type="match status" value="1"/>
</dbReference>
<proteinExistence type="predicted"/>
<dbReference type="RefSeq" id="WP_039717702.1">
    <property type="nucleotide sequence ID" value="NZ_JTJC03000002.1"/>
</dbReference>
<keyword evidence="2" id="KW-1185">Reference proteome</keyword>
<protein>
    <submittedName>
        <fullName evidence="1">Phosphate/phosphite/phosphonate ABC transporter substrate-binding protein</fullName>
    </submittedName>
</protein>
<accession>A0A9X5I4B8</accession>
<dbReference type="EMBL" id="JTJC03000002">
    <property type="protein sequence ID" value="NHC34726.1"/>
    <property type="molecule type" value="Genomic_DNA"/>
</dbReference>
<dbReference type="AlphaFoldDB" id="A0A9X5I4B8"/>
<comment type="caution">
    <text evidence="1">The sequence shown here is derived from an EMBL/GenBank/DDBJ whole genome shotgun (WGS) entry which is preliminary data.</text>
</comment>